<evidence type="ECO:0000259" key="6">
    <source>
        <dbReference type="PROSITE" id="PS50240"/>
    </source>
</evidence>
<name>A0ABN8IPX3_9NEOP</name>
<keyword evidence="3" id="KW-0378">Hydrolase</keyword>
<feature type="non-terminal residue" evidence="7">
    <location>
        <position position="1"/>
    </location>
</feature>
<accession>A0ABN8IPX3</accession>
<evidence type="ECO:0000256" key="5">
    <source>
        <dbReference type="ARBA" id="ARBA00023157"/>
    </source>
</evidence>
<evidence type="ECO:0000256" key="1">
    <source>
        <dbReference type="ARBA" id="ARBA00007664"/>
    </source>
</evidence>
<organism evidence="7 8">
    <name type="scientific">Iphiclides podalirius</name>
    <name type="common">scarce swallowtail</name>
    <dbReference type="NCBI Taxonomy" id="110791"/>
    <lineage>
        <taxon>Eukaryota</taxon>
        <taxon>Metazoa</taxon>
        <taxon>Ecdysozoa</taxon>
        <taxon>Arthropoda</taxon>
        <taxon>Hexapoda</taxon>
        <taxon>Insecta</taxon>
        <taxon>Pterygota</taxon>
        <taxon>Neoptera</taxon>
        <taxon>Endopterygota</taxon>
        <taxon>Lepidoptera</taxon>
        <taxon>Glossata</taxon>
        <taxon>Ditrysia</taxon>
        <taxon>Papilionoidea</taxon>
        <taxon>Papilionidae</taxon>
        <taxon>Papilioninae</taxon>
        <taxon>Iphiclides</taxon>
    </lineage>
</organism>
<keyword evidence="5" id="KW-1015">Disulfide bond</keyword>
<dbReference type="EMBL" id="OW152836">
    <property type="protein sequence ID" value="CAH2057389.1"/>
    <property type="molecule type" value="Genomic_DNA"/>
</dbReference>
<dbReference type="PROSITE" id="PS50240">
    <property type="entry name" value="TRYPSIN_DOM"/>
    <property type="match status" value="1"/>
</dbReference>
<dbReference type="InterPro" id="IPR009003">
    <property type="entry name" value="Peptidase_S1_PA"/>
</dbReference>
<proteinExistence type="inferred from homology"/>
<reference evidence="7" key="1">
    <citation type="submission" date="2022-03" db="EMBL/GenBank/DDBJ databases">
        <authorList>
            <person name="Martin H S."/>
        </authorList>
    </citation>
    <scope>NUCLEOTIDE SEQUENCE</scope>
</reference>
<keyword evidence="8" id="KW-1185">Reference proteome</keyword>
<evidence type="ECO:0000256" key="4">
    <source>
        <dbReference type="ARBA" id="ARBA00022825"/>
    </source>
</evidence>
<feature type="domain" description="Peptidase S1" evidence="6">
    <location>
        <begin position="14"/>
        <end position="262"/>
    </location>
</feature>
<dbReference type="Proteomes" id="UP000837857">
    <property type="component" value="Chromosome 24"/>
</dbReference>
<dbReference type="SMART" id="SM00020">
    <property type="entry name" value="Tryp_SPc"/>
    <property type="match status" value="1"/>
</dbReference>
<comment type="similarity">
    <text evidence="1">Belongs to the peptidase S1 family.</text>
</comment>
<sequence>MTNSPRNDVAKRDIYEGLNDHTMVTDKEMFPYVVAVLKMASYLSAGAMISDSWILTAADALYLVRETIRELRVRIGSVNYKKHGSVLPVKYFRIHPYFDDSGPSYDLALVRLAEPAPLSPNVYPIRLRRTMRELTATHFIVTAWPPRSKAQSSKSIKYNSLESIQRNRLLTVRQMHPMDPEDCRKQQEKLDIMDNGTLLCLDSSLGSDPCAREAGAPVVLNGVLWGIVSSWRPEDCKLKSGPSFVNLVASPNVSSWIDAVERDLHWRLQRVNTDEDNYV</sequence>
<protein>
    <recommendedName>
        <fullName evidence="6">Peptidase S1 domain-containing protein</fullName>
    </recommendedName>
</protein>
<dbReference type="PANTHER" id="PTHR24276:SF91">
    <property type="entry name" value="AT26814P-RELATED"/>
    <property type="match status" value="1"/>
</dbReference>
<dbReference type="Gene3D" id="2.40.10.10">
    <property type="entry name" value="Trypsin-like serine proteases"/>
    <property type="match status" value="1"/>
</dbReference>
<evidence type="ECO:0000256" key="2">
    <source>
        <dbReference type="ARBA" id="ARBA00022670"/>
    </source>
</evidence>
<dbReference type="InterPro" id="IPR001254">
    <property type="entry name" value="Trypsin_dom"/>
</dbReference>
<dbReference type="PRINTS" id="PR00722">
    <property type="entry name" value="CHYMOTRYPSIN"/>
</dbReference>
<gene>
    <name evidence="7" type="ORF">IPOD504_LOCUS10207</name>
</gene>
<dbReference type="Pfam" id="PF00089">
    <property type="entry name" value="Trypsin"/>
    <property type="match status" value="1"/>
</dbReference>
<dbReference type="InterPro" id="IPR050430">
    <property type="entry name" value="Peptidase_S1"/>
</dbReference>
<dbReference type="SUPFAM" id="SSF50494">
    <property type="entry name" value="Trypsin-like serine proteases"/>
    <property type="match status" value="1"/>
</dbReference>
<keyword evidence="4" id="KW-0720">Serine protease</keyword>
<keyword evidence="2" id="KW-0645">Protease</keyword>
<evidence type="ECO:0000313" key="8">
    <source>
        <dbReference type="Proteomes" id="UP000837857"/>
    </source>
</evidence>
<dbReference type="InterPro" id="IPR043504">
    <property type="entry name" value="Peptidase_S1_PA_chymotrypsin"/>
</dbReference>
<evidence type="ECO:0000313" key="7">
    <source>
        <dbReference type="EMBL" id="CAH2057389.1"/>
    </source>
</evidence>
<evidence type="ECO:0000256" key="3">
    <source>
        <dbReference type="ARBA" id="ARBA00022801"/>
    </source>
</evidence>
<dbReference type="InterPro" id="IPR001314">
    <property type="entry name" value="Peptidase_S1A"/>
</dbReference>
<dbReference type="PANTHER" id="PTHR24276">
    <property type="entry name" value="POLYSERASE-RELATED"/>
    <property type="match status" value="1"/>
</dbReference>